<dbReference type="RefSeq" id="XP_037208068.1">
    <property type="nucleotide sequence ID" value="XM_037351253.1"/>
</dbReference>
<evidence type="ECO:0000313" key="2">
    <source>
        <dbReference type="EMBL" id="KAF5639473.1"/>
    </source>
</evidence>
<protein>
    <submittedName>
        <fullName evidence="2">Uncharacterized protein</fullName>
    </submittedName>
</protein>
<gene>
    <name evidence="2" type="ORF">FTJAE_4811</name>
</gene>
<evidence type="ECO:0000256" key="1">
    <source>
        <dbReference type="SAM" id="Phobius"/>
    </source>
</evidence>
<reference evidence="2 3" key="1">
    <citation type="submission" date="2020-05" db="EMBL/GenBank/DDBJ databases">
        <title>Identification and distribution of gene clusters putatively required for synthesis of sphingolipid metabolism inhibitors in phylogenetically diverse species of the filamentous fungus Fusarium.</title>
        <authorList>
            <person name="Kim H.-S."/>
            <person name="Busman M."/>
            <person name="Brown D.W."/>
            <person name="Divon H."/>
            <person name="Uhlig S."/>
            <person name="Proctor R.H."/>
        </authorList>
    </citation>
    <scope>NUCLEOTIDE SEQUENCE [LARGE SCALE GENOMIC DNA]</scope>
    <source>
        <strain evidence="2 3">NRRL 66243</strain>
    </source>
</reference>
<keyword evidence="1" id="KW-0812">Transmembrane</keyword>
<feature type="transmembrane region" description="Helical" evidence="1">
    <location>
        <begin position="262"/>
        <end position="283"/>
    </location>
</feature>
<dbReference type="EMBL" id="JAAQRI010000091">
    <property type="protein sequence ID" value="KAF5639473.1"/>
    <property type="molecule type" value="Genomic_DNA"/>
</dbReference>
<evidence type="ECO:0000313" key="3">
    <source>
        <dbReference type="Proteomes" id="UP000530670"/>
    </source>
</evidence>
<sequence>MAGIPSRGDTGTHLGTDRLELFLTTFFNTLSSSLTGSRSDDTQQTRLIGTDAQLASSLIPGGRYAERQQAIAQKTARLGFLNWEVSPQIALSNGGQKHWICSLLFSCTPYWTFVLLDKLRPNLRPHRRADFNQHAMDGKIVNDGHERKSYAYSPVQHQQAFPEPVVSPQPSLGQFPPQAVSPESIARETFPHQSLWIDPQSPNLRDTPYYDRAHDSHRGLMGHAPVNDTYSKVPDVHVVNRPTAVALPESGPLILRTMKSRWSMIACLVIGVAGAVGHHFLYLHLDGQEAKHQQWWMRLGQLISFIANANFILAAVMAHQQVAWRAVGQKGFSIHAVDALFGATHNIIELFNREAWIKSWFVMFLALYMWLSPLVVILSSASLYVVPGERIEDTFCPSVRTLSFSNEAKESFQTPKKAEGEVMNGRSLSGYNWTAPDGNLAEGAADDDDIFEYYNVPSSALDRIAAGVFSSGQTTQKANISLEICGGGWDCSTTIHFVGPGYKCEELANGVGSKMKSFGGAEAPFNLSQLVPASNFTYFANTDLGEYMRPQMDNVSIGGIPSEVDGPPFPKHLGVFRTEPSIWIGYAAVDDHTKAHAMDSEADGWNDDYTPIIFACDHWEVNYTVTFNFTAGFQKYNITDRDYKRKIIDTTWSRWTNESTDGTADGNVAEPEKNYVSPRNDYARYRRIAAYHSLGLRLREKLFGNVKVQGSVVADGAITTTNLLDRHESLPVHDFQEQVRRVYEDLIISLLSDPQLLVVAWAADPSKLSGTGIGGEDTKYQCERRRKANFFDYGWPVLVAVYAVSFVVASIGVYYGIDAMSSDGNNAQRVMTFSAIAGATKKVPVDEVEKKDTKIRCFPTDERPGERTYEFRAELEG</sequence>
<feature type="transmembrane region" description="Helical" evidence="1">
    <location>
        <begin position="793"/>
        <end position="817"/>
    </location>
</feature>
<feature type="transmembrane region" description="Helical" evidence="1">
    <location>
        <begin position="295"/>
        <end position="316"/>
    </location>
</feature>
<keyword evidence="1" id="KW-1133">Transmembrane helix</keyword>
<name>A0A8H5RUR8_9HYPO</name>
<feature type="transmembrane region" description="Helical" evidence="1">
    <location>
        <begin position="360"/>
        <end position="386"/>
    </location>
</feature>
<proteinExistence type="predicted"/>
<accession>A0A8H5RUR8</accession>
<dbReference type="PANTHER" id="PTHR35041:SF3">
    <property type="entry name" value="FORMYLMETHIONINE DEFORMYLASE-LIKE PROTEIN"/>
    <property type="match status" value="1"/>
</dbReference>
<dbReference type="OrthoDB" id="5322539at2759"/>
<dbReference type="GeneID" id="59303523"/>
<dbReference type="AlphaFoldDB" id="A0A8H5RUR8"/>
<comment type="caution">
    <text evidence="2">The sequence shown here is derived from an EMBL/GenBank/DDBJ whole genome shotgun (WGS) entry which is preliminary data.</text>
</comment>
<dbReference type="PANTHER" id="PTHR35041">
    <property type="entry name" value="MEDIATOR OF RNA POLYMERASE II TRANSCRIPTION SUBUNIT 1"/>
    <property type="match status" value="1"/>
</dbReference>
<keyword evidence="3" id="KW-1185">Reference proteome</keyword>
<keyword evidence="1" id="KW-0472">Membrane</keyword>
<organism evidence="2 3">
    <name type="scientific">Fusarium tjaetaba</name>
    <dbReference type="NCBI Taxonomy" id="1567544"/>
    <lineage>
        <taxon>Eukaryota</taxon>
        <taxon>Fungi</taxon>
        <taxon>Dikarya</taxon>
        <taxon>Ascomycota</taxon>
        <taxon>Pezizomycotina</taxon>
        <taxon>Sordariomycetes</taxon>
        <taxon>Hypocreomycetidae</taxon>
        <taxon>Hypocreales</taxon>
        <taxon>Nectriaceae</taxon>
        <taxon>Fusarium</taxon>
        <taxon>Fusarium fujikuroi species complex</taxon>
    </lineage>
</organism>
<dbReference type="Proteomes" id="UP000530670">
    <property type="component" value="Unassembled WGS sequence"/>
</dbReference>